<feature type="domain" description="Cation/H+ exchanger transmembrane" evidence="12">
    <location>
        <begin position="36"/>
        <end position="425"/>
    </location>
</feature>
<evidence type="ECO:0000313" key="15">
    <source>
        <dbReference type="EMBL" id="AIG92838.1"/>
    </source>
</evidence>
<dbReference type="InterPro" id="IPR057291">
    <property type="entry name" value="CHX17_2nd"/>
</dbReference>
<evidence type="ECO:0000256" key="3">
    <source>
        <dbReference type="ARBA" id="ARBA00022449"/>
    </source>
</evidence>
<reference evidence="15" key="2">
    <citation type="journal article" date="2014" name="Nat. Commun.">
        <title>Identification of a novel salt tolerance gene in wild soybean by whole-genome sequencing.</title>
        <authorList>
            <person name="Qi X."/>
            <person name="Li M.W."/>
            <person name="Xie M."/>
            <person name="Liu X."/>
            <person name="Ni M."/>
            <person name="Shao G."/>
            <person name="Song C."/>
            <person name="Kay-Yuen Yim A."/>
            <person name="Tao Y."/>
            <person name="Wong F.L."/>
            <person name="Isobe S."/>
            <person name="Wong C.F."/>
            <person name="Wong K.S."/>
            <person name="Xu C."/>
            <person name="Li C."/>
            <person name="Wang Y."/>
            <person name="Guan R."/>
            <person name="Sun F."/>
            <person name="Fan G."/>
            <person name="Xiao Z."/>
            <person name="Zhou F."/>
            <person name="Phang T.H."/>
            <person name="Liu X."/>
            <person name="Tong S.W."/>
            <person name="Chan T.F."/>
            <person name="Yiu S.M."/>
            <person name="Tabata S."/>
            <person name="Wang J."/>
            <person name="Xu X."/>
            <person name="Lam H.M."/>
        </authorList>
    </citation>
    <scope>NUCLEOTIDE SEQUENCE</scope>
</reference>
<dbReference type="InterPro" id="IPR006153">
    <property type="entry name" value="Cation/H_exchanger_TM"/>
</dbReference>
<keyword evidence="7 11" id="KW-1133">Transmembrane helix</keyword>
<evidence type="ECO:0000256" key="6">
    <source>
        <dbReference type="ARBA" id="ARBA00022958"/>
    </source>
</evidence>
<feature type="transmembrane region" description="Helical" evidence="11">
    <location>
        <begin position="226"/>
        <end position="243"/>
    </location>
</feature>
<evidence type="ECO:0000256" key="9">
    <source>
        <dbReference type="ARBA" id="ARBA00023136"/>
    </source>
</evidence>
<keyword evidence="3" id="KW-0050">Antiport</keyword>
<feature type="transmembrane region" description="Helical" evidence="11">
    <location>
        <begin position="91"/>
        <end position="108"/>
    </location>
</feature>
<reference evidence="16 17" key="3">
    <citation type="submission" date="2018-09" db="EMBL/GenBank/DDBJ databases">
        <title>A high-quality reference genome of wild soybean provides a powerful tool to mine soybean genomes.</title>
        <authorList>
            <person name="Xie M."/>
            <person name="Chung C.Y.L."/>
            <person name="Li M.-W."/>
            <person name="Wong F.-L."/>
            <person name="Chan T.-F."/>
            <person name="Lam H.-M."/>
        </authorList>
    </citation>
    <scope>NUCLEOTIDE SEQUENCE [LARGE SCALE GENOMIC DNA]</scope>
    <source>
        <strain evidence="17">cv. W05</strain>
        <tissue evidence="16">Hypocotyl of etiolated seedlings</tissue>
    </source>
</reference>
<feature type="transmembrane region" description="Helical" evidence="11">
    <location>
        <begin position="55"/>
        <end position="71"/>
    </location>
</feature>
<comment type="subcellular location">
    <subcellularLocation>
        <location evidence="1">Membrane</location>
        <topology evidence="1">Multi-pass membrane protein</topology>
    </subcellularLocation>
</comment>
<evidence type="ECO:0000256" key="1">
    <source>
        <dbReference type="ARBA" id="ARBA00004141"/>
    </source>
</evidence>
<dbReference type="PANTHER" id="PTHR32468:SF170">
    <property type="entry name" value="CATION_H+ EXCHANGER 3"/>
    <property type="match status" value="1"/>
</dbReference>
<evidence type="ECO:0000256" key="4">
    <source>
        <dbReference type="ARBA" id="ARBA00022538"/>
    </source>
</evidence>
<dbReference type="GO" id="GO:0015297">
    <property type="term" value="F:antiporter activity"/>
    <property type="evidence" value="ECO:0007669"/>
    <property type="project" value="UniProtKB-KW"/>
</dbReference>
<dbReference type="Pfam" id="PF00999">
    <property type="entry name" value="Na_H_Exchanger"/>
    <property type="match status" value="1"/>
</dbReference>
<keyword evidence="17" id="KW-1185">Reference proteome</keyword>
<feature type="domain" description="Cation/H(+) antiporter C-terminal" evidence="14">
    <location>
        <begin position="632"/>
        <end position="782"/>
    </location>
</feature>
<evidence type="ECO:0000256" key="7">
    <source>
        <dbReference type="ARBA" id="ARBA00022989"/>
    </source>
</evidence>
<comment type="similarity">
    <text evidence="10">Belongs to the monovalent cation:proton antiporter 2 (CPA2) transporter (TC 2.A.37) family. CHX (TC 2.A.37.4) subfamily.</text>
</comment>
<dbReference type="Gramene" id="XM_028369905.1">
    <property type="protein sequence ID" value="XP_028225706.1"/>
    <property type="gene ID" value="LOC114406999"/>
</dbReference>
<name>A0A075W3D1_GLYSO</name>
<keyword evidence="5 11" id="KW-0812">Transmembrane</keyword>
<keyword evidence="4" id="KW-0633">Potassium transport</keyword>
<dbReference type="SMR" id="A0A075W3D1"/>
<accession>A0A075W3D1</accession>
<dbReference type="Proteomes" id="UP000289340">
    <property type="component" value="Chromosome 3"/>
</dbReference>
<dbReference type="InterPro" id="IPR050794">
    <property type="entry name" value="CPA2_transporter"/>
</dbReference>
<dbReference type="GO" id="GO:1902600">
    <property type="term" value="P:proton transmembrane transport"/>
    <property type="evidence" value="ECO:0007669"/>
    <property type="project" value="InterPro"/>
</dbReference>
<dbReference type="GO" id="GO:0006813">
    <property type="term" value="P:potassium ion transport"/>
    <property type="evidence" value="ECO:0007669"/>
    <property type="project" value="UniProtKB-KW"/>
</dbReference>
<feature type="domain" description="Cation/H(+) antiporter central" evidence="13">
    <location>
        <begin position="481"/>
        <end position="615"/>
    </location>
</feature>
<dbReference type="AlphaFoldDB" id="A0A075W3D1"/>
<dbReference type="GO" id="GO:0012505">
    <property type="term" value="C:endomembrane system"/>
    <property type="evidence" value="ECO:0007669"/>
    <property type="project" value="TreeGrafter"/>
</dbReference>
<dbReference type="GO" id="GO:0006885">
    <property type="term" value="P:regulation of pH"/>
    <property type="evidence" value="ECO:0007669"/>
    <property type="project" value="TreeGrafter"/>
</dbReference>
<evidence type="ECO:0000259" key="13">
    <source>
        <dbReference type="Pfam" id="PF23256"/>
    </source>
</evidence>
<gene>
    <name evidence="16" type="ORF">D0Y65_007425</name>
</gene>
<dbReference type="EMBL" id="KF879911">
    <property type="protein sequence ID" value="AIG92838.1"/>
    <property type="molecule type" value="mRNA"/>
</dbReference>
<dbReference type="InterPro" id="IPR057290">
    <property type="entry name" value="CHX17_C"/>
</dbReference>
<organism evidence="15">
    <name type="scientific">Glycine soja</name>
    <name type="common">Wild soybean</name>
    <dbReference type="NCBI Taxonomy" id="3848"/>
    <lineage>
        <taxon>Eukaryota</taxon>
        <taxon>Viridiplantae</taxon>
        <taxon>Streptophyta</taxon>
        <taxon>Embryophyta</taxon>
        <taxon>Tracheophyta</taxon>
        <taxon>Spermatophyta</taxon>
        <taxon>Magnoliopsida</taxon>
        <taxon>eudicotyledons</taxon>
        <taxon>Gunneridae</taxon>
        <taxon>Pentapetalae</taxon>
        <taxon>rosids</taxon>
        <taxon>fabids</taxon>
        <taxon>Fabales</taxon>
        <taxon>Fabaceae</taxon>
        <taxon>Papilionoideae</taxon>
        <taxon>50 kb inversion clade</taxon>
        <taxon>NPAAA clade</taxon>
        <taxon>indigoferoid/millettioid clade</taxon>
        <taxon>Phaseoleae</taxon>
        <taxon>Glycine</taxon>
        <taxon>Glycine subgen. Soja</taxon>
    </lineage>
</organism>
<proteinExistence type="evidence at transcript level"/>
<evidence type="ECO:0000256" key="11">
    <source>
        <dbReference type="SAM" id="Phobius"/>
    </source>
</evidence>
<feature type="transmembrane region" description="Helical" evidence="11">
    <location>
        <begin position="25"/>
        <end position="43"/>
    </location>
</feature>
<feature type="transmembrane region" description="Helical" evidence="11">
    <location>
        <begin position="155"/>
        <end position="179"/>
    </location>
</feature>
<dbReference type="FunFam" id="1.20.1530.20:FF:000003">
    <property type="entry name" value="Cation/H(+) antiporter 15"/>
    <property type="match status" value="1"/>
</dbReference>
<dbReference type="Pfam" id="PF23259">
    <property type="entry name" value="CHX17_C"/>
    <property type="match status" value="1"/>
</dbReference>
<evidence type="ECO:0000313" key="17">
    <source>
        <dbReference type="Proteomes" id="UP000289340"/>
    </source>
</evidence>
<protein>
    <submittedName>
        <fullName evidence="15">CHX1</fullName>
    </submittedName>
    <submittedName>
        <fullName evidence="16">Cation/H(+) antiporter 20 isoform A</fullName>
    </submittedName>
</protein>
<feature type="transmembrane region" description="Helical" evidence="11">
    <location>
        <begin position="264"/>
        <end position="295"/>
    </location>
</feature>
<evidence type="ECO:0000256" key="5">
    <source>
        <dbReference type="ARBA" id="ARBA00022692"/>
    </source>
</evidence>
<dbReference type="InterPro" id="IPR038770">
    <property type="entry name" value="Na+/solute_symporter_sf"/>
</dbReference>
<reference evidence="15" key="1">
    <citation type="submission" date="2013-11" db="EMBL/GenBank/DDBJ databases">
        <authorList>
            <person name="Li M.-W."/>
        </authorList>
    </citation>
    <scope>NUCLEOTIDE SEQUENCE</scope>
</reference>
<evidence type="ECO:0000259" key="14">
    <source>
        <dbReference type="Pfam" id="PF23259"/>
    </source>
</evidence>
<evidence type="ECO:0000259" key="12">
    <source>
        <dbReference type="Pfam" id="PF00999"/>
    </source>
</evidence>
<dbReference type="EMBL" id="QZWG01000003">
    <property type="protein sequence ID" value="RZC21125.1"/>
    <property type="molecule type" value="Genomic_DNA"/>
</dbReference>
<sequence length="811" mass="89431">MTFNASTITTASEGAWQGDNPLNHALPLLIVQTILVVFVSRTLAFLLKPFRQPKVVAEIIGGILLGPSAIGRNKKFMHIVFPAWSTTMLESVASFGLLFYLFLVGLELDFRTIRRSGKQAFNIAVAGITLPFICAVGVTFLLQRAIRSENHNIGYVQHFVFLGVSLSITAFPVLARILAELKLLTTRVGETAMAAAAFNDVAAWVLLALAVALAGQGHKSSLLTSIWVLFSGMAFVAAMMILVRPVMNRVARKCSHEQDVLPEIYICLTLAGVMLSGLVTDMIGLHSIFGGFVFGLTIPKGGEFANRMTRRIEDFVSTLFLPLYFAASGLKTDVTKLRSVVDWGLLLLVTSTASVGKILGTFAVAMMCMVPVRESLTLGVLMNTKGLVELIVLNIGREKKVLNDEMFTILVLMALFTTFITTPIVLAIYKPSRIVNSGSQKPSRLTDLQEKLRILACIHGPGNIPSLINFVESIRATNMSRLKLYVMQLTELTDSSSSILMVQRSRKNGFPFINRMKSGPMHEQIATAFQAYGEVGKVTVHHLTSISLLSTMHEDICHVAEKKGVAMIILPFHKRWGGEDEEVTEDLGQGLREVNQRVLQNAACSVAVLVNRGVARRYEQEPETSVAARKRVCIIFIGGPHDRKVLELGSRMAEHPAIRLLLVRFTSYTEVGDEGPKYNSPTSTTNWEKEKELDEEAVNEFKVKWQETVEYIEKNATNITEEVLSIGKAKDHDLVIVGKQQLETTMLTNIDFRHGNEELGPIGDLFVSSGNGITSSLLVIQDRYFINSNESNLVKTSRAESTVIKDAIEEL</sequence>
<feature type="transmembrane region" description="Helical" evidence="11">
    <location>
        <begin position="191"/>
        <end position="214"/>
    </location>
</feature>
<feature type="transmembrane region" description="Helical" evidence="11">
    <location>
        <begin position="343"/>
        <end position="364"/>
    </location>
</feature>
<keyword evidence="2" id="KW-0813">Transport</keyword>
<dbReference type="Gene3D" id="1.20.1530.20">
    <property type="match status" value="1"/>
</dbReference>
<dbReference type="Pfam" id="PF23256">
    <property type="entry name" value="CHX17_2nd"/>
    <property type="match status" value="1"/>
</dbReference>
<evidence type="ECO:0000256" key="2">
    <source>
        <dbReference type="ARBA" id="ARBA00022448"/>
    </source>
</evidence>
<evidence type="ECO:0000256" key="8">
    <source>
        <dbReference type="ARBA" id="ARBA00023065"/>
    </source>
</evidence>
<keyword evidence="9 11" id="KW-0472">Membrane</keyword>
<dbReference type="Gene3D" id="3.40.50.12370">
    <property type="match status" value="1"/>
</dbReference>
<evidence type="ECO:0000256" key="10">
    <source>
        <dbReference type="ARBA" id="ARBA00038341"/>
    </source>
</evidence>
<dbReference type="GO" id="GO:0016020">
    <property type="term" value="C:membrane"/>
    <property type="evidence" value="ECO:0007669"/>
    <property type="project" value="UniProtKB-SubCell"/>
</dbReference>
<dbReference type="PANTHER" id="PTHR32468">
    <property type="entry name" value="CATION/H + ANTIPORTER"/>
    <property type="match status" value="1"/>
</dbReference>
<keyword evidence="8" id="KW-0406">Ion transport</keyword>
<evidence type="ECO:0000313" key="16">
    <source>
        <dbReference type="EMBL" id="RZC21125.1"/>
    </source>
</evidence>
<feature type="transmembrane region" description="Helical" evidence="11">
    <location>
        <begin position="407"/>
        <end position="429"/>
    </location>
</feature>
<keyword evidence="6" id="KW-0630">Potassium</keyword>
<feature type="transmembrane region" description="Helical" evidence="11">
    <location>
        <begin position="120"/>
        <end position="143"/>
    </location>
</feature>